<name>A0AAV6HIB1_9TELE</name>
<evidence type="ECO:0000313" key="3">
    <source>
        <dbReference type="Proteomes" id="UP000823561"/>
    </source>
</evidence>
<gene>
    <name evidence="2" type="ORF">AALO_G00000860</name>
</gene>
<protein>
    <submittedName>
        <fullName evidence="2">Uncharacterized protein</fullName>
    </submittedName>
</protein>
<evidence type="ECO:0000313" key="2">
    <source>
        <dbReference type="EMBL" id="KAG5285217.1"/>
    </source>
</evidence>
<dbReference type="Proteomes" id="UP000823561">
    <property type="component" value="Chromosome 1"/>
</dbReference>
<sequence>MKAHLGRLSTQSGTPGQTEQAFSITPNQAHLGRLSMPSVSLPSGTPGQQIGKQAPWHVSANGRS</sequence>
<feature type="region of interest" description="Disordered" evidence="1">
    <location>
        <begin position="1"/>
        <end position="64"/>
    </location>
</feature>
<evidence type="ECO:0000256" key="1">
    <source>
        <dbReference type="SAM" id="MobiDB-lite"/>
    </source>
</evidence>
<comment type="caution">
    <text evidence="2">The sequence shown here is derived from an EMBL/GenBank/DDBJ whole genome shotgun (WGS) entry which is preliminary data.</text>
</comment>
<dbReference type="EMBL" id="JADWDJ010000001">
    <property type="protein sequence ID" value="KAG5285217.1"/>
    <property type="molecule type" value="Genomic_DNA"/>
</dbReference>
<accession>A0AAV6HIB1</accession>
<feature type="compositionally biased region" description="Polar residues" evidence="1">
    <location>
        <begin position="8"/>
        <end position="28"/>
    </location>
</feature>
<organism evidence="2 3">
    <name type="scientific">Alosa alosa</name>
    <name type="common">allis shad</name>
    <dbReference type="NCBI Taxonomy" id="278164"/>
    <lineage>
        <taxon>Eukaryota</taxon>
        <taxon>Metazoa</taxon>
        <taxon>Chordata</taxon>
        <taxon>Craniata</taxon>
        <taxon>Vertebrata</taxon>
        <taxon>Euteleostomi</taxon>
        <taxon>Actinopterygii</taxon>
        <taxon>Neopterygii</taxon>
        <taxon>Teleostei</taxon>
        <taxon>Clupei</taxon>
        <taxon>Clupeiformes</taxon>
        <taxon>Clupeoidei</taxon>
        <taxon>Clupeidae</taxon>
        <taxon>Alosa</taxon>
    </lineage>
</organism>
<proteinExistence type="predicted"/>
<reference evidence="2 3" key="1">
    <citation type="submission" date="2020-10" db="EMBL/GenBank/DDBJ databases">
        <title>Chromosome-scale genome assembly of the Allis shad, Alosa alosa.</title>
        <authorList>
            <person name="Margot Z."/>
            <person name="Christophe K."/>
            <person name="Cabau C."/>
            <person name="Louis A."/>
            <person name="Berthelot C."/>
            <person name="Parey E."/>
            <person name="Roest Crollius H."/>
            <person name="Montfort J."/>
            <person name="Robinson-Rechavi M."/>
            <person name="Bucao C."/>
            <person name="Bouchez O."/>
            <person name="Gislard M."/>
            <person name="Lluch J."/>
            <person name="Milhes M."/>
            <person name="Lampietro C."/>
            <person name="Lopez Roques C."/>
            <person name="Donnadieu C."/>
            <person name="Braasch I."/>
            <person name="Desvignes T."/>
            <person name="Postlethwait J."/>
            <person name="Bobe J."/>
            <person name="Guiguen Y."/>
        </authorList>
    </citation>
    <scope>NUCLEOTIDE SEQUENCE [LARGE SCALE GENOMIC DNA]</scope>
    <source>
        <strain evidence="2">M-15738</strain>
        <tissue evidence="2">Blood</tissue>
    </source>
</reference>
<dbReference type="AlphaFoldDB" id="A0AAV6HIB1"/>
<feature type="compositionally biased region" description="Polar residues" evidence="1">
    <location>
        <begin position="37"/>
        <end position="51"/>
    </location>
</feature>
<keyword evidence="3" id="KW-1185">Reference proteome</keyword>